<protein>
    <submittedName>
        <fullName evidence="1">DCC1-like thiol-disulfide oxidoreductase family protein</fullName>
    </submittedName>
</protein>
<dbReference type="EMBL" id="BAAADO010000004">
    <property type="protein sequence ID" value="GAA0496112.1"/>
    <property type="molecule type" value="Genomic_DNA"/>
</dbReference>
<comment type="caution">
    <text evidence="1">The sequence shown here is derived from an EMBL/GenBank/DDBJ whole genome shotgun (WGS) entry which is preliminary data.</text>
</comment>
<reference evidence="1 2" key="1">
    <citation type="journal article" date="2019" name="Int. J. Syst. Evol. Microbiol.">
        <title>The Global Catalogue of Microorganisms (GCM) 10K type strain sequencing project: providing services to taxonomists for standard genome sequencing and annotation.</title>
        <authorList>
            <consortium name="The Broad Institute Genomics Platform"/>
            <consortium name="The Broad Institute Genome Sequencing Center for Infectious Disease"/>
            <person name="Wu L."/>
            <person name="Ma J."/>
        </authorList>
    </citation>
    <scope>NUCLEOTIDE SEQUENCE [LARGE SCALE GENOMIC DNA]</scope>
    <source>
        <strain evidence="1 2">JCM 12389</strain>
    </source>
</reference>
<sequence length="134" mass="15596">MKHPDKILYVFYDSWCPICRKAKAKIEKADKNHVIILLSIRDSSVYEEYHLTGKNVEERIYSIRNQDGKSFTGIFAILEIAKRIPKYKPLVPFLYISIILGFGQKVYDYIASRREIVPTGHCNEDSCSIHLKED</sequence>
<proteinExistence type="predicted"/>
<dbReference type="Proteomes" id="UP001500880">
    <property type="component" value="Unassembled WGS sequence"/>
</dbReference>
<evidence type="ECO:0000313" key="2">
    <source>
        <dbReference type="Proteomes" id="UP001500880"/>
    </source>
</evidence>
<evidence type="ECO:0000313" key="1">
    <source>
        <dbReference type="EMBL" id="GAA0496112.1"/>
    </source>
</evidence>
<keyword evidence="2" id="KW-1185">Reference proteome</keyword>
<accession>A0ABN1BEW0</accession>
<dbReference type="Pfam" id="PF04134">
    <property type="entry name" value="DCC1-like"/>
    <property type="match status" value="1"/>
</dbReference>
<organism evidence="1 2">
    <name type="scientific">Salinibacillus aidingensis</name>
    <dbReference type="NCBI Taxonomy" id="237684"/>
    <lineage>
        <taxon>Bacteria</taxon>
        <taxon>Bacillati</taxon>
        <taxon>Bacillota</taxon>
        <taxon>Bacilli</taxon>
        <taxon>Bacillales</taxon>
        <taxon>Bacillaceae</taxon>
        <taxon>Salinibacillus</taxon>
    </lineage>
</organism>
<dbReference type="SUPFAM" id="SSF52833">
    <property type="entry name" value="Thioredoxin-like"/>
    <property type="match status" value="1"/>
</dbReference>
<dbReference type="InterPro" id="IPR007263">
    <property type="entry name" value="DCC1-like"/>
</dbReference>
<dbReference type="RefSeq" id="WP_343841310.1">
    <property type="nucleotide sequence ID" value="NZ_BAAADO010000004.1"/>
</dbReference>
<dbReference type="InterPro" id="IPR036249">
    <property type="entry name" value="Thioredoxin-like_sf"/>
</dbReference>
<name>A0ABN1BEW0_9BACI</name>
<gene>
    <name evidence="1" type="ORF">GCM10008986_23730</name>
</gene>